<protein>
    <submittedName>
        <fullName evidence="2">Uncharacterized protein</fullName>
    </submittedName>
</protein>
<dbReference type="Proteomes" id="UP000472580">
    <property type="component" value="Unassembled WGS sequence"/>
</dbReference>
<reference evidence="2 3" key="1">
    <citation type="submission" date="2019-12" db="EMBL/GenBank/DDBJ databases">
        <title>Microbes associate with the intestines of laboratory mice.</title>
        <authorList>
            <person name="Navarre W."/>
            <person name="Wong E."/>
        </authorList>
    </citation>
    <scope>NUCLEOTIDE SEQUENCE [LARGE SCALE GENOMIC DNA]</scope>
    <source>
        <strain evidence="2 3">NM82_D38</strain>
    </source>
</reference>
<comment type="caution">
    <text evidence="2">The sequence shown here is derived from an EMBL/GenBank/DDBJ whole genome shotgun (WGS) entry which is preliminary data.</text>
</comment>
<name>A0A6L6YE71_9BURK</name>
<dbReference type="AlphaFoldDB" id="A0A6L6YE71"/>
<feature type="coiled-coil region" evidence="1">
    <location>
        <begin position="43"/>
        <end position="70"/>
    </location>
</feature>
<organism evidence="2 3">
    <name type="scientific">Parasutterella muris</name>
    <dbReference type="NCBI Taxonomy" id="2565572"/>
    <lineage>
        <taxon>Bacteria</taxon>
        <taxon>Pseudomonadati</taxon>
        <taxon>Pseudomonadota</taxon>
        <taxon>Betaproteobacteria</taxon>
        <taxon>Burkholderiales</taxon>
        <taxon>Sutterellaceae</taxon>
        <taxon>Parasutterella</taxon>
    </lineage>
</organism>
<dbReference type="EMBL" id="WSRP01000004">
    <property type="protein sequence ID" value="MVX55975.1"/>
    <property type="molecule type" value="Genomic_DNA"/>
</dbReference>
<gene>
    <name evidence="2" type="ORF">E5987_01970</name>
</gene>
<evidence type="ECO:0000256" key="1">
    <source>
        <dbReference type="SAM" id="Coils"/>
    </source>
</evidence>
<evidence type="ECO:0000313" key="2">
    <source>
        <dbReference type="EMBL" id="MVX55975.1"/>
    </source>
</evidence>
<keyword evidence="1" id="KW-0175">Coiled coil</keyword>
<keyword evidence="3" id="KW-1185">Reference proteome</keyword>
<dbReference type="RefSeq" id="WP_160334411.1">
    <property type="nucleotide sequence ID" value="NZ_CALPCR010000005.1"/>
</dbReference>
<proteinExistence type="predicted"/>
<sequence>MKDKKDRKHDKKHDKKGCGKKIKCLGKKIRRLEEQEQYVSALIGQLQIVADEIRMEKEFLEDKLTKKKAAKHPRFFKEVVEVEEEKPQA</sequence>
<accession>A0A6L6YE71</accession>
<evidence type="ECO:0000313" key="3">
    <source>
        <dbReference type="Proteomes" id="UP000472580"/>
    </source>
</evidence>